<dbReference type="Proteomes" id="UP000215335">
    <property type="component" value="Unassembled WGS sequence"/>
</dbReference>
<keyword evidence="3" id="KW-1185">Reference proteome</keyword>
<feature type="region of interest" description="Disordered" evidence="1">
    <location>
        <begin position="46"/>
        <end position="87"/>
    </location>
</feature>
<sequence length="556" mass="63740">MRMKLSIPHLSPRMSVLRRMGPGDYEKWKEFQAKFRKMQEEMENLPPLFVRSSHTSDEDFDSDLEGDASSQKQSPLADPDKEGETDRRNISVLMLLVSLPDMEEGASKDDDEEPMPHGEQQVMDILGIDNKNDNDKIVTIDSSLVKIWHKLVNQGLNKEAKEELKKKYIRLPEFEPKKLNPEIAALLSARHMKKDSYMLELQKIAGSSMMAMGTILTLLINDEDCDKLQIVSLLNDIAKMVIQMHHDISVSRRSNIFIPNLAPQVAEIIKKAEIDDTLFGNNLVERIKESKALTKLSEDFQQKPKPATTVNPAVETPFLSAANGLQSERFQSKELQQPNGVQSGKSVQQAKFPIQTAVLQFTEQEPERREHLLKEVVSVRLAGRLKYFVREWQEIRANIFVIDVIRNYKIPVVKEPFQFSPPSFMKTAHFKLKDFGSATNLIFPDCFMCTVDLQDDLSWWSKSIQNSVRTIRSTIFDLTIFTEASNSGRGATDGLLSRHFQVSLVTHRYFFVLTISLHYLMSIRWVELDLASIIKGCDISWERRVLHGNIFERDEI</sequence>
<proteinExistence type="predicted"/>
<protein>
    <submittedName>
        <fullName evidence="2">Uncharacterized protein</fullName>
    </submittedName>
</protein>
<dbReference type="PANTHER" id="PTHR34239:SF2">
    <property type="entry name" value="TRANSPOSABLE ELEMENT P TRANSPOSASE_THAP9 CONSERVED DOMAIN-CONTAINING PROTEIN"/>
    <property type="match status" value="1"/>
</dbReference>
<organism evidence="2 3">
    <name type="scientific">Trichomalopsis sarcophagae</name>
    <dbReference type="NCBI Taxonomy" id="543379"/>
    <lineage>
        <taxon>Eukaryota</taxon>
        <taxon>Metazoa</taxon>
        <taxon>Ecdysozoa</taxon>
        <taxon>Arthropoda</taxon>
        <taxon>Hexapoda</taxon>
        <taxon>Insecta</taxon>
        <taxon>Pterygota</taxon>
        <taxon>Neoptera</taxon>
        <taxon>Endopterygota</taxon>
        <taxon>Hymenoptera</taxon>
        <taxon>Apocrita</taxon>
        <taxon>Proctotrupomorpha</taxon>
        <taxon>Chalcidoidea</taxon>
        <taxon>Pteromalidae</taxon>
        <taxon>Pteromalinae</taxon>
        <taxon>Trichomalopsis</taxon>
    </lineage>
</organism>
<dbReference type="AlphaFoldDB" id="A0A232EJM4"/>
<evidence type="ECO:0000313" key="2">
    <source>
        <dbReference type="EMBL" id="OXU18522.1"/>
    </source>
</evidence>
<gene>
    <name evidence="2" type="ORF">TSAR_012598</name>
</gene>
<dbReference type="EMBL" id="NNAY01003993">
    <property type="protein sequence ID" value="OXU18522.1"/>
    <property type="molecule type" value="Genomic_DNA"/>
</dbReference>
<reference evidence="2 3" key="1">
    <citation type="journal article" date="2017" name="Curr. Biol.">
        <title>The Evolution of Venom by Co-option of Single-Copy Genes.</title>
        <authorList>
            <person name="Martinson E.O."/>
            <person name="Mrinalini"/>
            <person name="Kelkar Y.D."/>
            <person name="Chang C.H."/>
            <person name="Werren J.H."/>
        </authorList>
    </citation>
    <scope>NUCLEOTIDE SEQUENCE [LARGE SCALE GENOMIC DNA]</scope>
    <source>
        <strain evidence="2 3">Alberta</strain>
        <tissue evidence="2">Whole body</tissue>
    </source>
</reference>
<feature type="compositionally biased region" description="Basic and acidic residues" evidence="1">
    <location>
        <begin position="78"/>
        <end position="87"/>
    </location>
</feature>
<comment type="caution">
    <text evidence="2">The sequence shown here is derived from an EMBL/GenBank/DDBJ whole genome shotgun (WGS) entry which is preliminary data.</text>
</comment>
<name>A0A232EJM4_9HYME</name>
<evidence type="ECO:0000313" key="3">
    <source>
        <dbReference type="Proteomes" id="UP000215335"/>
    </source>
</evidence>
<dbReference type="PANTHER" id="PTHR34239">
    <property type="entry name" value="APPLE DOMAIN-CONTAINING PROTEIN"/>
    <property type="match status" value="1"/>
</dbReference>
<dbReference type="OrthoDB" id="7698113at2759"/>
<evidence type="ECO:0000256" key="1">
    <source>
        <dbReference type="SAM" id="MobiDB-lite"/>
    </source>
</evidence>
<accession>A0A232EJM4</accession>